<evidence type="ECO:0000259" key="9">
    <source>
        <dbReference type="Pfam" id="PF12704"/>
    </source>
</evidence>
<dbReference type="Proteomes" id="UP000198847">
    <property type="component" value="Unassembled WGS sequence"/>
</dbReference>
<dbReference type="EMBL" id="FODY01000002">
    <property type="protein sequence ID" value="SEO47436.1"/>
    <property type="molecule type" value="Genomic_DNA"/>
</dbReference>
<dbReference type="STRING" id="112903.SAMN04490178_102137"/>
<comment type="similarity">
    <text evidence="6">Belongs to the ABC-4 integral membrane protein family.</text>
</comment>
<dbReference type="InterPro" id="IPR003838">
    <property type="entry name" value="ABC3_permease_C"/>
</dbReference>
<evidence type="ECO:0000256" key="6">
    <source>
        <dbReference type="ARBA" id="ARBA00038076"/>
    </source>
</evidence>
<dbReference type="RefSeq" id="WP_091743852.1">
    <property type="nucleotide sequence ID" value="NZ_FODY01000002.1"/>
</dbReference>
<protein>
    <submittedName>
        <fullName evidence="10">Putative ABC transport system permease protein</fullName>
    </submittedName>
</protein>
<feature type="transmembrane region" description="Helical" evidence="7">
    <location>
        <begin position="252"/>
        <end position="277"/>
    </location>
</feature>
<keyword evidence="2" id="KW-1003">Cell membrane</keyword>
<dbReference type="PANTHER" id="PTHR30572:SF4">
    <property type="entry name" value="ABC TRANSPORTER PERMEASE YTRF"/>
    <property type="match status" value="1"/>
</dbReference>
<keyword evidence="11" id="KW-1185">Reference proteome</keyword>
<accession>A0A1H8Q046</accession>
<evidence type="ECO:0000256" key="1">
    <source>
        <dbReference type="ARBA" id="ARBA00004651"/>
    </source>
</evidence>
<evidence type="ECO:0000256" key="2">
    <source>
        <dbReference type="ARBA" id="ARBA00022475"/>
    </source>
</evidence>
<dbReference type="Pfam" id="PF12704">
    <property type="entry name" value="MacB_PCD"/>
    <property type="match status" value="1"/>
</dbReference>
<keyword evidence="3 7" id="KW-0812">Transmembrane</keyword>
<gene>
    <name evidence="10" type="ORF">SAMN04490178_102137</name>
</gene>
<feature type="transmembrane region" description="Helical" evidence="7">
    <location>
        <begin position="298"/>
        <end position="324"/>
    </location>
</feature>
<evidence type="ECO:0000313" key="11">
    <source>
        <dbReference type="Proteomes" id="UP000198847"/>
    </source>
</evidence>
<dbReference type="GO" id="GO:0005886">
    <property type="term" value="C:plasma membrane"/>
    <property type="evidence" value="ECO:0007669"/>
    <property type="project" value="UniProtKB-SubCell"/>
</dbReference>
<evidence type="ECO:0000313" key="10">
    <source>
        <dbReference type="EMBL" id="SEO47436.1"/>
    </source>
</evidence>
<evidence type="ECO:0000256" key="7">
    <source>
        <dbReference type="SAM" id="Phobius"/>
    </source>
</evidence>
<evidence type="ECO:0000256" key="4">
    <source>
        <dbReference type="ARBA" id="ARBA00022989"/>
    </source>
</evidence>
<feature type="domain" description="MacB-like periplasmic core" evidence="9">
    <location>
        <begin position="24"/>
        <end position="226"/>
    </location>
</feature>
<dbReference type="InterPro" id="IPR025857">
    <property type="entry name" value="MacB_PCD"/>
</dbReference>
<evidence type="ECO:0000259" key="8">
    <source>
        <dbReference type="Pfam" id="PF02687"/>
    </source>
</evidence>
<dbReference type="OrthoDB" id="9770036at2"/>
<reference evidence="10 11" key="1">
    <citation type="submission" date="2016-10" db="EMBL/GenBank/DDBJ databases">
        <authorList>
            <person name="de Groot N.N."/>
        </authorList>
    </citation>
    <scope>NUCLEOTIDE SEQUENCE [LARGE SCALE GENOMIC DNA]</scope>
    <source>
        <strain evidence="10 11">DSM 13305</strain>
    </source>
</reference>
<feature type="transmembrane region" description="Helical" evidence="7">
    <location>
        <begin position="336"/>
        <end position="360"/>
    </location>
</feature>
<sequence>MIKKYKMYAILVVNALLRRRSRMLIALLAVAVGATIISGMITVYNEVPQQLGREFRAYGANLLLLPGQDHTVLPEATVQEVGKLLNGYEIVGMAPFLYERVKINEKPVFTGGTDFSMLQKVSPYWQINGTWPEPGKQEILIGDEIAQQMGIKPGQTVVVNGGAELPEVQLVVSGIVHTGGKEEQFAFMELGLLQKLLQKPQQISLVQLSVVADGAGLASIQQEIRQKTPAVEPQLVQQIASSEETVLSKLQALVLLVTVVVLLLTLICVATTMMAVVTERRKEIGLKKALGAENRHIILEFLGEGCVLGLFGGLLGSGLGYLFAQSVSLQVFNRPIAFVPLIAVLSVLLSIAVTGAASLLPVRIATNVEPATVLRGE</sequence>
<proteinExistence type="inferred from homology"/>
<comment type="subcellular location">
    <subcellularLocation>
        <location evidence="1">Cell membrane</location>
        <topology evidence="1">Multi-pass membrane protein</topology>
    </subcellularLocation>
</comment>
<name>A0A1H8Q046_9FIRM</name>
<dbReference type="AlphaFoldDB" id="A0A1H8Q046"/>
<dbReference type="GO" id="GO:0022857">
    <property type="term" value="F:transmembrane transporter activity"/>
    <property type="evidence" value="ECO:0007669"/>
    <property type="project" value="TreeGrafter"/>
</dbReference>
<evidence type="ECO:0000256" key="3">
    <source>
        <dbReference type="ARBA" id="ARBA00022692"/>
    </source>
</evidence>
<feature type="domain" description="ABC3 transporter permease C-terminal" evidence="8">
    <location>
        <begin position="256"/>
        <end position="370"/>
    </location>
</feature>
<evidence type="ECO:0000256" key="5">
    <source>
        <dbReference type="ARBA" id="ARBA00023136"/>
    </source>
</evidence>
<dbReference type="PANTHER" id="PTHR30572">
    <property type="entry name" value="MEMBRANE COMPONENT OF TRANSPORTER-RELATED"/>
    <property type="match status" value="1"/>
</dbReference>
<keyword evidence="5 7" id="KW-0472">Membrane</keyword>
<organism evidence="10 11">
    <name type="scientific">Propionispora vibrioides</name>
    <dbReference type="NCBI Taxonomy" id="112903"/>
    <lineage>
        <taxon>Bacteria</taxon>
        <taxon>Bacillati</taxon>
        <taxon>Bacillota</taxon>
        <taxon>Negativicutes</taxon>
        <taxon>Selenomonadales</taxon>
        <taxon>Sporomusaceae</taxon>
        <taxon>Propionispora</taxon>
    </lineage>
</organism>
<keyword evidence="4 7" id="KW-1133">Transmembrane helix</keyword>
<dbReference type="Pfam" id="PF02687">
    <property type="entry name" value="FtsX"/>
    <property type="match status" value="1"/>
</dbReference>
<dbReference type="InterPro" id="IPR050250">
    <property type="entry name" value="Macrolide_Exporter_MacB"/>
</dbReference>